<name>A0A1I3NI57_9SPHI</name>
<proteinExistence type="predicted"/>
<gene>
    <name evidence="2" type="ORF">SAMN05444682_107211</name>
</gene>
<feature type="region of interest" description="Disordered" evidence="1">
    <location>
        <begin position="1"/>
        <end position="29"/>
    </location>
</feature>
<protein>
    <submittedName>
        <fullName evidence="2">Uncharacterized protein</fullName>
    </submittedName>
</protein>
<keyword evidence="3" id="KW-1185">Reference proteome</keyword>
<organism evidence="2 3">
    <name type="scientific">Parapedobacter indicus</name>
    <dbReference type="NCBI Taxonomy" id="1477437"/>
    <lineage>
        <taxon>Bacteria</taxon>
        <taxon>Pseudomonadati</taxon>
        <taxon>Bacteroidota</taxon>
        <taxon>Sphingobacteriia</taxon>
        <taxon>Sphingobacteriales</taxon>
        <taxon>Sphingobacteriaceae</taxon>
        <taxon>Parapedobacter</taxon>
    </lineage>
</organism>
<sequence length="29" mass="3284">MSASGAKNDETGESEDSHKLRHRWEAVVR</sequence>
<evidence type="ECO:0000313" key="3">
    <source>
        <dbReference type="Proteomes" id="UP000198670"/>
    </source>
</evidence>
<dbReference type="STRING" id="1477437.SAMN05444682_107211"/>
<dbReference type="EMBL" id="FOQO01000007">
    <property type="protein sequence ID" value="SFJ08852.1"/>
    <property type="molecule type" value="Genomic_DNA"/>
</dbReference>
<accession>A0A1I3NI57</accession>
<feature type="compositionally biased region" description="Basic and acidic residues" evidence="1">
    <location>
        <begin position="7"/>
        <end position="29"/>
    </location>
</feature>
<evidence type="ECO:0000313" key="2">
    <source>
        <dbReference type="EMBL" id="SFJ08852.1"/>
    </source>
</evidence>
<reference evidence="2 3" key="1">
    <citation type="submission" date="2016-10" db="EMBL/GenBank/DDBJ databases">
        <authorList>
            <person name="de Groot N.N."/>
        </authorList>
    </citation>
    <scope>NUCLEOTIDE SEQUENCE [LARGE SCALE GENOMIC DNA]</scope>
    <source>
        <strain evidence="2 3">RK1</strain>
    </source>
</reference>
<dbReference type="AlphaFoldDB" id="A0A1I3NI57"/>
<dbReference type="Proteomes" id="UP000198670">
    <property type="component" value="Unassembled WGS sequence"/>
</dbReference>
<evidence type="ECO:0000256" key="1">
    <source>
        <dbReference type="SAM" id="MobiDB-lite"/>
    </source>
</evidence>